<dbReference type="SUPFAM" id="SSF52058">
    <property type="entry name" value="L domain-like"/>
    <property type="match status" value="1"/>
</dbReference>
<dbReference type="SMART" id="SM00369">
    <property type="entry name" value="LRR_TYP"/>
    <property type="match status" value="4"/>
</dbReference>
<evidence type="ECO:0000256" key="1">
    <source>
        <dbReference type="ARBA" id="ARBA00022614"/>
    </source>
</evidence>
<evidence type="ECO:0000256" key="2">
    <source>
        <dbReference type="ARBA" id="ARBA00022737"/>
    </source>
</evidence>
<dbReference type="PROSITE" id="PS51450">
    <property type="entry name" value="LRR"/>
    <property type="match status" value="1"/>
</dbReference>
<feature type="chain" id="PRO_5026726658" evidence="3">
    <location>
        <begin position="25"/>
        <end position="321"/>
    </location>
</feature>
<evidence type="ECO:0000256" key="3">
    <source>
        <dbReference type="SAM" id="SignalP"/>
    </source>
</evidence>
<dbReference type="InterPro" id="IPR001611">
    <property type="entry name" value="Leu-rich_rpt"/>
</dbReference>
<dbReference type="PANTHER" id="PTHR24366:SF96">
    <property type="entry name" value="LEUCINE RICH REPEAT CONTAINING 53"/>
    <property type="match status" value="1"/>
</dbReference>
<organism evidence="4 5">
    <name type="scientific">Mytilus coruscus</name>
    <name type="common">Sea mussel</name>
    <dbReference type="NCBI Taxonomy" id="42192"/>
    <lineage>
        <taxon>Eukaryota</taxon>
        <taxon>Metazoa</taxon>
        <taxon>Spiralia</taxon>
        <taxon>Lophotrochozoa</taxon>
        <taxon>Mollusca</taxon>
        <taxon>Bivalvia</taxon>
        <taxon>Autobranchia</taxon>
        <taxon>Pteriomorphia</taxon>
        <taxon>Mytilida</taxon>
        <taxon>Mytiloidea</taxon>
        <taxon>Mytilidae</taxon>
        <taxon>Mytilinae</taxon>
        <taxon>Mytilus</taxon>
    </lineage>
</organism>
<dbReference type="Gene3D" id="3.80.10.10">
    <property type="entry name" value="Ribonuclease Inhibitor"/>
    <property type="match status" value="1"/>
</dbReference>
<dbReference type="Pfam" id="PF13855">
    <property type="entry name" value="LRR_8"/>
    <property type="match status" value="1"/>
</dbReference>
<dbReference type="AlphaFoldDB" id="A0A6J8DXS8"/>
<dbReference type="EMBL" id="CACVKT020007992">
    <property type="protein sequence ID" value="CAC5412221.1"/>
    <property type="molecule type" value="Genomic_DNA"/>
</dbReference>
<evidence type="ECO:0000313" key="4">
    <source>
        <dbReference type="EMBL" id="CAC5412221.1"/>
    </source>
</evidence>
<proteinExistence type="predicted"/>
<keyword evidence="5" id="KW-1185">Reference proteome</keyword>
<reference evidence="4 5" key="1">
    <citation type="submission" date="2020-06" db="EMBL/GenBank/DDBJ databases">
        <authorList>
            <person name="Li R."/>
            <person name="Bekaert M."/>
        </authorList>
    </citation>
    <scope>NUCLEOTIDE SEQUENCE [LARGE SCALE GENOMIC DNA]</scope>
    <source>
        <strain evidence="5">wild</strain>
    </source>
</reference>
<keyword evidence="3" id="KW-0732">Signal</keyword>
<accession>A0A6J8DXS8</accession>
<gene>
    <name evidence="4" type="ORF">MCOR_45225</name>
</gene>
<dbReference type="InterPro" id="IPR003591">
    <property type="entry name" value="Leu-rich_rpt_typical-subtyp"/>
</dbReference>
<keyword evidence="1" id="KW-0433">Leucine-rich repeat</keyword>
<evidence type="ECO:0000313" key="5">
    <source>
        <dbReference type="Proteomes" id="UP000507470"/>
    </source>
</evidence>
<dbReference type="Proteomes" id="UP000507470">
    <property type="component" value="Unassembled WGS sequence"/>
</dbReference>
<dbReference type="PANTHER" id="PTHR24366">
    <property type="entry name" value="IG(IMMUNOGLOBULIN) AND LRR(LEUCINE RICH REPEAT) DOMAINS"/>
    <property type="match status" value="1"/>
</dbReference>
<dbReference type="PRINTS" id="PR00019">
    <property type="entry name" value="LEURICHRPT"/>
</dbReference>
<dbReference type="InterPro" id="IPR032675">
    <property type="entry name" value="LRR_dom_sf"/>
</dbReference>
<protein>
    <submittedName>
        <fullName evidence="4">Uncharacterized protein</fullName>
    </submittedName>
</protein>
<sequence length="321" mass="37111">MSYRMCMLLLVVLITCNFNEKVLALCADSDTLSLDFTNKGISDVGGALFAGCNPVASAIDLSWNTITALEFNAFAIYDFNNQKYVPFSQNLRSLNLSNNRISNISDKALTFSRNLLLLDLTNNSLTELKSGIFDSLPRLERLILSKNRISIIENGTFTSNLRNLKMIDLQHNQLTSMEMWPYTIKPSSMLFIFDVRHNMINQFTNNLNYTYDLEPPYKTMTYLDFNKFTVWNDTWFTQYHPHNRKRFYLSDLSNYILVMSVNPWVCDYHMCQLVSSYQSFILGDVLSRLIVCENPQELRQRPLTSLSTQVLHCNTSVPIIR</sequence>
<keyword evidence="2" id="KW-0677">Repeat</keyword>
<dbReference type="OrthoDB" id="6107924at2759"/>
<name>A0A6J8DXS8_MYTCO</name>
<feature type="signal peptide" evidence="3">
    <location>
        <begin position="1"/>
        <end position="24"/>
    </location>
</feature>